<feature type="transmembrane region" description="Helical" evidence="2">
    <location>
        <begin position="37"/>
        <end position="58"/>
    </location>
</feature>
<name>A0ABQ2LS25_9ACTN</name>
<evidence type="ECO:0000256" key="1">
    <source>
        <dbReference type="SAM" id="MobiDB-lite"/>
    </source>
</evidence>
<reference evidence="4" key="1">
    <citation type="journal article" date="2019" name="Int. J. Syst. Evol. Microbiol.">
        <title>The Global Catalogue of Microorganisms (GCM) 10K type strain sequencing project: providing services to taxonomists for standard genome sequencing and annotation.</title>
        <authorList>
            <consortium name="The Broad Institute Genomics Platform"/>
            <consortium name="The Broad Institute Genome Sequencing Center for Infectious Disease"/>
            <person name="Wu L."/>
            <person name="Ma J."/>
        </authorList>
    </citation>
    <scope>NUCLEOTIDE SEQUENCE [LARGE SCALE GENOMIC DNA]</scope>
    <source>
        <strain evidence="4">CGMCC 4.7349</strain>
    </source>
</reference>
<dbReference type="EMBL" id="BMNG01000005">
    <property type="protein sequence ID" value="GGO42407.1"/>
    <property type="molecule type" value="Genomic_DNA"/>
</dbReference>
<sequence>MPTTNGHPDDPQPHGTPPTEPHTPDETPAERPRSQNALAWVTVGLSAVCCTAGVVLSLTGHEGAGIALIAAGSLERGVSTRK</sequence>
<keyword evidence="2" id="KW-0472">Membrane</keyword>
<feature type="region of interest" description="Disordered" evidence="1">
    <location>
        <begin position="1"/>
        <end position="34"/>
    </location>
</feature>
<evidence type="ECO:0008006" key="5">
    <source>
        <dbReference type="Google" id="ProtNLM"/>
    </source>
</evidence>
<dbReference type="Proteomes" id="UP000656881">
    <property type="component" value="Unassembled WGS sequence"/>
</dbReference>
<keyword evidence="2" id="KW-0812">Transmembrane</keyword>
<evidence type="ECO:0000256" key="2">
    <source>
        <dbReference type="SAM" id="Phobius"/>
    </source>
</evidence>
<protein>
    <recommendedName>
        <fullName evidence="5">Lipoprotein</fullName>
    </recommendedName>
</protein>
<organism evidence="3 4">
    <name type="scientific">Streptomyces lasiicapitis</name>
    <dbReference type="NCBI Taxonomy" id="1923961"/>
    <lineage>
        <taxon>Bacteria</taxon>
        <taxon>Bacillati</taxon>
        <taxon>Actinomycetota</taxon>
        <taxon>Actinomycetes</taxon>
        <taxon>Kitasatosporales</taxon>
        <taxon>Streptomycetaceae</taxon>
        <taxon>Streptomyces</taxon>
    </lineage>
</organism>
<feature type="compositionally biased region" description="Basic and acidic residues" evidence="1">
    <location>
        <begin position="22"/>
        <end position="33"/>
    </location>
</feature>
<keyword evidence="4" id="KW-1185">Reference proteome</keyword>
<gene>
    <name evidence="3" type="ORF">GCM10012286_23790</name>
</gene>
<keyword evidence="2" id="KW-1133">Transmembrane helix</keyword>
<evidence type="ECO:0000313" key="4">
    <source>
        <dbReference type="Proteomes" id="UP000656881"/>
    </source>
</evidence>
<evidence type="ECO:0000313" key="3">
    <source>
        <dbReference type="EMBL" id="GGO42407.1"/>
    </source>
</evidence>
<accession>A0ABQ2LS25</accession>
<comment type="caution">
    <text evidence="3">The sequence shown here is derived from an EMBL/GenBank/DDBJ whole genome shotgun (WGS) entry which is preliminary data.</text>
</comment>
<proteinExistence type="predicted"/>